<dbReference type="InterPro" id="IPR035914">
    <property type="entry name" value="Sperma_CUB_dom_sf"/>
</dbReference>
<feature type="chain" id="PRO_5037525737" description="CUB domain-containing protein" evidence="5">
    <location>
        <begin position="25"/>
        <end position="342"/>
    </location>
</feature>
<keyword evidence="5" id="KW-0732">Signal</keyword>
<feature type="compositionally biased region" description="Polar residues" evidence="3">
    <location>
        <begin position="314"/>
        <end position="331"/>
    </location>
</feature>
<evidence type="ECO:0000256" key="2">
    <source>
        <dbReference type="PROSITE-ProRule" id="PRU00059"/>
    </source>
</evidence>
<dbReference type="Gene3D" id="2.60.120.290">
    <property type="entry name" value="Spermadhesin, CUB domain"/>
    <property type="match status" value="1"/>
</dbReference>
<keyword evidence="4" id="KW-0472">Membrane</keyword>
<dbReference type="GeneID" id="119739317"/>
<dbReference type="RefSeq" id="XP_038070130.1">
    <property type="nucleotide sequence ID" value="XM_038214202.1"/>
</dbReference>
<dbReference type="Proteomes" id="UP000887568">
    <property type="component" value="Unplaced"/>
</dbReference>
<keyword evidence="8" id="KW-1185">Reference proteome</keyword>
<feature type="compositionally biased region" description="Acidic residues" evidence="3">
    <location>
        <begin position="333"/>
        <end position="342"/>
    </location>
</feature>
<feature type="signal peptide" evidence="5">
    <location>
        <begin position="1"/>
        <end position="24"/>
    </location>
</feature>
<dbReference type="SMART" id="SM00042">
    <property type="entry name" value="CUB"/>
    <property type="match status" value="1"/>
</dbReference>
<keyword evidence="1" id="KW-1015">Disulfide bond</keyword>
<dbReference type="AlphaFoldDB" id="A0A914B182"/>
<accession>A0A914B182</accession>
<evidence type="ECO:0000313" key="8">
    <source>
        <dbReference type="Proteomes" id="UP000887568"/>
    </source>
</evidence>
<comment type="caution">
    <text evidence="2">Lacks conserved residue(s) required for the propagation of feature annotation.</text>
</comment>
<evidence type="ECO:0000259" key="6">
    <source>
        <dbReference type="PROSITE" id="PS01180"/>
    </source>
</evidence>
<dbReference type="PROSITE" id="PS01180">
    <property type="entry name" value="CUB"/>
    <property type="match status" value="1"/>
</dbReference>
<feature type="region of interest" description="Disordered" evidence="3">
    <location>
        <begin position="258"/>
        <end position="342"/>
    </location>
</feature>
<evidence type="ECO:0000256" key="1">
    <source>
        <dbReference type="ARBA" id="ARBA00023157"/>
    </source>
</evidence>
<proteinExistence type="predicted"/>
<evidence type="ECO:0000313" key="7">
    <source>
        <dbReference type="EnsemblMetazoa" id="XP_038070130.1"/>
    </source>
</evidence>
<evidence type="ECO:0000256" key="5">
    <source>
        <dbReference type="SAM" id="SignalP"/>
    </source>
</evidence>
<keyword evidence="4" id="KW-1133">Transmembrane helix</keyword>
<feature type="region of interest" description="Disordered" evidence="3">
    <location>
        <begin position="214"/>
        <end position="237"/>
    </location>
</feature>
<feature type="compositionally biased region" description="Pro residues" evidence="3">
    <location>
        <begin position="262"/>
        <end position="279"/>
    </location>
</feature>
<evidence type="ECO:0000256" key="4">
    <source>
        <dbReference type="SAM" id="Phobius"/>
    </source>
</evidence>
<name>A0A914B182_PATMI</name>
<evidence type="ECO:0000256" key="3">
    <source>
        <dbReference type="SAM" id="MobiDB-lite"/>
    </source>
</evidence>
<dbReference type="SUPFAM" id="SSF49854">
    <property type="entry name" value="Spermadhesin, CUB domain"/>
    <property type="match status" value="1"/>
</dbReference>
<reference evidence="7" key="1">
    <citation type="submission" date="2022-11" db="UniProtKB">
        <authorList>
            <consortium name="EnsemblMetazoa"/>
        </authorList>
    </citation>
    <scope>IDENTIFICATION</scope>
</reference>
<protein>
    <recommendedName>
        <fullName evidence="6">CUB domain-containing protein</fullName>
    </recommendedName>
</protein>
<feature type="transmembrane region" description="Helical" evidence="4">
    <location>
        <begin position="183"/>
        <end position="208"/>
    </location>
</feature>
<dbReference type="OrthoDB" id="10020456at2759"/>
<dbReference type="EnsemblMetazoa" id="XM_038214202.1">
    <property type="protein sequence ID" value="XP_038070130.1"/>
    <property type="gene ID" value="LOC119739317"/>
</dbReference>
<sequence>MNRQNEKSFCIMFCAFIMTSSAAGEVTSQAPFVKAYMDRQLHDQGYGCGATIQDTVSGEISSFIPANTPAFNCSLTVVSPPGTRLSLTVTRVHLVTLNLNTCEGNRLKILSDEEEGSTSLLRSFPNGLCGYTKPSQSVLSPGNRVHLLLESHETAVENTFNLSYTAFKTTIASSAPPSGSGNIVIIVIVCVLAVVLVVVLIFIILAVMAKRAQSKRNRGSAGPGQSERASQSRRVAAPPGLMVDLDRHQGYADVPELYELAPRPPPPQLLSQPRGPPPSFTVDGEHHGGFQPVTAGRFPGAPPAYSTLPRPREQSLQMAENTNPTSRSRIASTDEEVEPRTP</sequence>
<feature type="domain" description="CUB" evidence="6">
    <location>
        <begin position="48"/>
        <end position="167"/>
    </location>
</feature>
<dbReference type="InterPro" id="IPR000859">
    <property type="entry name" value="CUB_dom"/>
</dbReference>
<keyword evidence="4" id="KW-0812">Transmembrane</keyword>
<dbReference type="CDD" id="cd00041">
    <property type="entry name" value="CUB"/>
    <property type="match status" value="1"/>
</dbReference>
<organism evidence="7 8">
    <name type="scientific">Patiria miniata</name>
    <name type="common">Bat star</name>
    <name type="synonym">Asterina miniata</name>
    <dbReference type="NCBI Taxonomy" id="46514"/>
    <lineage>
        <taxon>Eukaryota</taxon>
        <taxon>Metazoa</taxon>
        <taxon>Echinodermata</taxon>
        <taxon>Eleutherozoa</taxon>
        <taxon>Asterozoa</taxon>
        <taxon>Asteroidea</taxon>
        <taxon>Valvatacea</taxon>
        <taxon>Valvatida</taxon>
        <taxon>Asterinidae</taxon>
        <taxon>Patiria</taxon>
    </lineage>
</organism>